<keyword evidence="8" id="KW-0456">Lyase</keyword>
<evidence type="ECO:0000256" key="7">
    <source>
        <dbReference type="ARBA" id="ARBA00023145"/>
    </source>
</evidence>
<dbReference type="KEGG" id="nre:BES08_19215"/>
<dbReference type="GO" id="GO:0004014">
    <property type="term" value="F:adenosylmethionine decarboxylase activity"/>
    <property type="evidence" value="ECO:0007669"/>
    <property type="project" value="InterPro"/>
</dbReference>
<dbReference type="GO" id="GO:0005829">
    <property type="term" value="C:cytosol"/>
    <property type="evidence" value="ECO:0007669"/>
    <property type="project" value="TreeGrafter"/>
</dbReference>
<proteinExistence type="predicted"/>
<keyword evidence="6" id="KW-0620">Polyamine biosynthesis</keyword>
<dbReference type="Proteomes" id="UP000094626">
    <property type="component" value="Plasmid pSA1"/>
</dbReference>
<keyword evidence="2" id="KW-0949">S-adenosyl-L-methionine</keyword>
<keyword evidence="9" id="KW-0704">Schiff base</keyword>
<dbReference type="EMBL" id="CP017076">
    <property type="protein sequence ID" value="AOR79029.1"/>
    <property type="molecule type" value="Genomic_DNA"/>
</dbReference>
<evidence type="ECO:0000313" key="12">
    <source>
        <dbReference type="EMBL" id="EZP82779.1"/>
    </source>
</evidence>
<evidence type="ECO:0000313" key="14">
    <source>
        <dbReference type="Proteomes" id="UP000094626"/>
    </source>
</evidence>
<reference evidence="14" key="3">
    <citation type="journal article" date="2017" name="J. Biotechnol.">
        <title>Complete genome sequence of Novosphingobium resinovorum SA1, a versatile xenobiotic-degrading bacterium capable of utilizing sulfanilic acid.</title>
        <authorList>
            <person name="Hegedus B."/>
            <person name="Kos P.B."/>
            <person name="Balint B."/>
            <person name="Maroti G."/>
            <person name="Gan H.M."/>
            <person name="Perei K."/>
            <person name="Rakhely G."/>
        </authorList>
    </citation>
    <scope>NUCLEOTIDE SEQUENCE [LARGE SCALE GENOMIC DNA]</scope>
    <source>
        <strain evidence="14">SA1</strain>
    </source>
</reference>
<keyword evidence="11" id="KW-0614">Plasmid</keyword>
<dbReference type="Proteomes" id="UP000024329">
    <property type="component" value="Unassembled WGS sequence"/>
</dbReference>
<dbReference type="GO" id="GO:0008295">
    <property type="term" value="P:spermidine biosynthetic process"/>
    <property type="evidence" value="ECO:0007669"/>
    <property type="project" value="UniProtKB-KW"/>
</dbReference>
<dbReference type="InterPro" id="IPR016067">
    <property type="entry name" value="S-AdoMet_deCO2ase_core"/>
</dbReference>
<dbReference type="PATRIC" id="fig|158500.4.peg.1745"/>
<dbReference type="InterPro" id="IPR003826">
    <property type="entry name" value="AdoMetDC_fam_prok"/>
</dbReference>
<keyword evidence="4" id="KW-0068">Autocatalytic cleavage</keyword>
<evidence type="ECO:0000256" key="3">
    <source>
        <dbReference type="ARBA" id="ARBA00022793"/>
    </source>
</evidence>
<organism evidence="12 13">
    <name type="scientific">Novosphingobium resinovorum</name>
    <dbReference type="NCBI Taxonomy" id="158500"/>
    <lineage>
        <taxon>Bacteria</taxon>
        <taxon>Pseudomonadati</taxon>
        <taxon>Pseudomonadota</taxon>
        <taxon>Alphaproteobacteria</taxon>
        <taxon>Sphingomonadales</taxon>
        <taxon>Sphingomonadaceae</taxon>
        <taxon>Novosphingobium</taxon>
    </lineage>
</organism>
<dbReference type="PANTHER" id="PTHR33866:SF2">
    <property type="entry name" value="S-ADENOSYLMETHIONINE DECARBOXYLASE PROENZYME"/>
    <property type="match status" value="1"/>
</dbReference>
<dbReference type="Gene3D" id="3.30.160.750">
    <property type="match status" value="1"/>
</dbReference>
<evidence type="ECO:0000256" key="8">
    <source>
        <dbReference type="ARBA" id="ARBA00023239"/>
    </source>
</evidence>
<keyword evidence="7" id="KW-0865">Zymogen</keyword>
<sequence length="132" mass="14058">MTHRAGTSVHLIADLVAADGLDDVERVEHALREAAAAARLTVLDVRLHHFGAGMGVTGVALLAESHISIHTWPEDGLAAVDLFVCGEEADPEAALRVICARFQASVRERRLIPRLRPAVAVNGVSGEVSPRD</sequence>
<dbReference type="NCBIfam" id="TIGR03330">
    <property type="entry name" value="SAM_DCase_Bsu"/>
    <property type="match status" value="1"/>
</dbReference>
<accession>A0A031K0S1</accession>
<evidence type="ECO:0000256" key="1">
    <source>
        <dbReference type="ARBA" id="ARBA00001928"/>
    </source>
</evidence>
<dbReference type="SUPFAM" id="SSF56276">
    <property type="entry name" value="S-adenosylmethionine decarboxylase"/>
    <property type="match status" value="1"/>
</dbReference>
<evidence type="ECO:0000313" key="13">
    <source>
        <dbReference type="Proteomes" id="UP000024329"/>
    </source>
</evidence>
<geneLocation type="plasmid" evidence="11 14">
    <name>pSA1</name>
</geneLocation>
<evidence type="ECO:0000313" key="11">
    <source>
        <dbReference type="EMBL" id="AOR79029.1"/>
    </source>
</evidence>
<evidence type="ECO:0000256" key="6">
    <source>
        <dbReference type="ARBA" id="ARBA00023115"/>
    </source>
</evidence>
<gene>
    <name evidence="11" type="ORF">BES08_19215</name>
    <name evidence="12" type="ORF">BV97_01703</name>
</gene>
<keyword evidence="10" id="KW-0670">Pyruvate</keyword>
<dbReference type="EMBL" id="JFYZ01000005">
    <property type="protein sequence ID" value="EZP82779.1"/>
    <property type="molecule type" value="Genomic_DNA"/>
</dbReference>
<keyword evidence="3" id="KW-0210">Decarboxylase</keyword>
<dbReference type="AlphaFoldDB" id="A0A031K0S1"/>
<dbReference type="InterPro" id="IPR042286">
    <property type="entry name" value="AdoMetDC_C"/>
</dbReference>
<evidence type="ECO:0000256" key="5">
    <source>
        <dbReference type="ARBA" id="ARBA00023066"/>
    </source>
</evidence>
<protein>
    <submittedName>
        <fullName evidence="11 12">S-adenosylmethionine decarboxylase</fullName>
    </submittedName>
</protein>
<keyword evidence="5" id="KW-0745">Spermidine biosynthesis</keyword>
<dbReference type="InterPro" id="IPR042284">
    <property type="entry name" value="AdoMetDC_N"/>
</dbReference>
<dbReference type="PANTHER" id="PTHR33866">
    <property type="entry name" value="S-ADENOSYLMETHIONINE DECARBOXYLASE PROENZYME"/>
    <property type="match status" value="1"/>
</dbReference>
<evidence type="ECO:0000256" key="10">
    <source>
        <dbReference type="ARBA" id="ARBA00023317"/>
    </source>
</evidence>
<comment type="cofactor">
    <cofactor evidence="1">
        <name>pyruvate</name>
        <dbReference type="ChEBI" id="CHEBI:15361"/>
    </cofactor>
</comment>
<name>A0A031K0S1_9SPHN</name>
<dbReference type="Pfam" id="PF02675">
    <property type="entry name" value="AdoMet_dc"/>
    <property type="match status" value="1"/>
</dbReference>
<dbReference type="Gene3D" id="3.30.360.110">
    <property type="entry name" value="S-adenosylmethionine decarboxylase domain"/>
    <property type="match status" value="1"/>
</dbReference>
<dbReference type="eggNOG" id="COG1586">
    <property type="taxonomic scope" value="Bacteria"/>
</dbReference>
<evidence type="ECO:0000256" key="9">
    <source>
        <dbReference type="ARBA" id="ARBA00023270"/>
    </source>
</evidence>
<dbReference type="InterPro" id="IPR017716">
    <property type="entry name" value="S-AdoMet_deCOase_pro-enz"/>
</dbReference>
<evidence type="ECO:0000256" key="2">
    <source>
        <dbReference type="ARBA" id="ARBA00022691"/>
    </source>
</evidence>
<reference evidence="12 13" key="1">
    <citation type="submission" date="2014-03" db="EMBL/GenBank/DDBJ databases">
        <title>Whole genome sequence of Novosphingobium resinovorum KF1.</title>
        <authorList>
            <person name="Gan H.M."/>
            <person name="Gan H.Y."/>
            <person name="Chew T.H."/>
            <person name="Savka M.A."/>
        </authorList>
    </citation>
    <scope>NUCLEOTIDE SEQUENCE [LARGE SCALE GENOMIC DNA]</scope>
    <source>
        <strain evidence="12 13">KF1</strain>
    </source>
</reference>
<evidence type="ECO:0000256" key="4">
    <source>
        <dbReference type="ARBA" id="ARBA00022813"/>
    </source>
</evidence>
<keyword evidence="14" id="KW-1185">Reference proteome</keyword>
<reference evidence="11" key="2">
    <citation type="submission" date="2016-08" db="EMBL/GenBank/DDBJ databases">
        <authorList>
            <person name="Seilhamer J.J."/>
        </authorList>
    </citation>
    <scope>NUCLEOTIDE SEQUENCE [LARGE SCALE GENOMIC DNA]</scope>
    <source>
        <strain evidence="11">SA1</strain>
        <plasmid evidence="11">pSA1</plasmid>
    </source>
</reference>
<dbReference type="RefSeq" id="WP_036525050.1">
    <property type="nucleotide sequence ID" value="NZ_CP017076.1"/>
</dbReference>
<dbReference type="OrthoDB" id="9793120at2"/>